<dbReference type="Pfam" id="PF00232">
    <property type="entry name" value="Glyco_hydro_1"/>
    <property type="match status" value="1"/>
</dbReference>
<dbReference type="PANTHER" id="PTHR10353">
    <property type="entry name" value="GLYCOSYL HYDROLASE"/>
    <property type="match status" value="1"/>
</dbReference>
<dbReference type="RefSeq" id="WP_012863502.1">
    <property type="nucleotide sequence ID" value="NC_013517.1"/>
</dbReference>
<dbReference type="PANTHER" id="PTHR10353:SF139">
    <property type="entry name" value="6-PHOSPHO-BETA-GLUCOSIDASE GMUD"/>
    <property type="match status" value="1"/>
</dbReference>
<reference evidence="6 7" key="2">
    <citation type="journal article" date="2010" name="Stand. Genomic Sci.">
        <title>Complete genome sequence of Sebaldella termitidis type strain (NCTC 11300).</title>
        <authorList>
            <person name="Harmon-Smith M."/>
            <person name="Celia L."/>
            <person name="Chertkov O."/>
            <person name="Lapidus A."/>
            <person name="Copeland A."/>
            <person name="Glavina Del Rio T."/>
            <person name="Nolan M."/>
            <person name="Lucas S."/>
            <person name="Tice H."/>
            <person name="Cheng J.F."/>
            <person name="Han C."/>
            <person name="Detter J.C."/>
            <person name="Bruce D."/>
            <person name="Goodwin L."/>
            <person name="Pitluck S."/>
            <person name="Pati A."/>
            <person name="Liolios K."/>
            <person name="Ivanova N."/>
            <person name="Mavromatis K."/>
            <person name="Mikhailova N."/>
            <person name="Chen A."/>
            <person name="Palaniappan K."/>
            <person name="Land M."/>
            <person name="Hauser L."/>
            <person name="Chang Y.J."/>
            <person name="Jeffries C.D."/>
            <person name="Brettin T."/>
            <person name="Goker M."/>
            <person name="Beck B."/>
            <person name="Bristow J."/>
            <person name="Eisen J.A."/>
            <person name="Markowitz V."/>
            <person name="Hugenholtz P."/>
            <person name="Kyrpides N.C."/>
            <person name="Klenk H.P."/>
            <person name="Chen F."/>
        </authorList>
    </citation>
    <scope>NUCLEOTIDE SEQUENCE [LARGE SCALE GENOMIC DNA]</scope>
    <source>
        <strain evidence="7">ATCC 33386 / NCTC 11300</strain>
    </source>
</reference>
<feature type="region of interest" description="Disordered" evidence="5">
    <location>
        <begin position="1"/>
        <end position="27"/>
    </location>
</feature>
<dbReference type="FunFam" id="3.20.20.80:FF:000004">
    <property type="entry name" value="Beta-glucosidase 6-phospho-beta-glucosidase"/>
    <property type="match status" value="1"/>
</dbReference>
<dbReference type="GO" id="GO:0005829">
    <property type="term" value="C:cytosol"/>
    <property type="evidence" value="ECO:0007669"/>
    <property type="project" value="TreeGrafter"/>
</dbReference>
<dbReference type="GO" id="GO:0016052">
    <property type="term" value="P:carbohydrate catabolic process"/>
    <property type="evidence" value="ECO:0007669"/>
    <property type="project" value="TreeGrafter"/>
</dbReference>
<comment type="similarity">
    <text evidence="1 4">Belongs to the glycosyl hydrolase 1 family.</text>
</comment>
<accession>D1AGH5</accession>
<evidence type="ECO:0000256" key="1">
    <source>
        <dbReference type="ARBA" id="ARBA00010838"/>
    </source>
</evidence>
<proteinExistence type="inferred from homology"/>
<gene>
    <name evidence="6" type="ordered locus">Sterm_4095</name>
</gene>
<dbReference type="InterPro" id="IPR017853">
    <property type="entry name" value="GH"/>
</dbReference>
<organism evidence="6 7">
    <name type="scientific">Sebaldella termitidis (strain ATCC 33386 / NCTC 11300)</name>
    <dbReference type="NCBI Taxonomy" id="526218"/>
    <lineage>
        <taxon>Bacteria</taxon>
        <taxon>Fusobacteriati</taxon>
        <taxon>Fusobacteriota</taxon>
        <taxon>Fusobacteriia</taxon>
        <taxon>Fusobacteriales</taxon>
        <taxon>Leptotrichiaceae</taxon>
        <taxon>Sebaldella</taxon>
    </lineage>
</organism>
<evidence type="ECO:0000256" key="5">
    <source>
        <dbReference type="SAM" id="MobiDB-lite"/>
    </source>
</evidence>
<dbReference type="Proteomes" id="UP000000845">
    <property type="component" value="Chromosome"/>
</dbReference>
<evidence type="ECO:0000313" key="6">
    <source>
        <dbReference type="EMBL" id="ACZ10927.1"/>
    </source>
</evidence>
<dbReference type="SUPFAM" id="SSF51445">
    <property type="entry name" value="(Trans)glycosidases"/>
    <property type="match status" value="1"/>
</dbReference>
<evidence type="ECO:0000256" key="3">
    <source>
        <dbReference type="ARBA" id="ARBA00023295"/>
    </source>
</evidence>
<keyword evidence="7" id="KW-1185">Reference proteome</keyword>
<sequence>MKKLKFPENFDWGTASSGPQSEGSQDKPHESLWDYWYKNDKERFYQNVGPKITCDSYNRYKEDIKIMAELGLKSFRTSIQWTRLIKNLETGEPDPKAVEFYNNYINEMLENGIEPVMNLFHFDTPIELEQKYGGFKSKKVTELYVKFAKTAFELFGDRVKRWITFNEPVAHTKGAYLYNFIYPAELSTKSFAQASYNILLAHAGACKVYKSLQLSGEIGIVLDLLPPIPRSARSADKYAARVADLFFNMIFMDPCVNGQYDDEYLEILEKHDCMFDILPGEKELIKENTVDFIGINYYQPQRVNAPKYAPNVNAPFTPNWYFDDYEMPNRRMNVYRGWEIYPKSIYDIAMRVKNEFGNIKWFISENGMGVQNEERFINKDGMIEDDYRIEFIKEHLEWLHKAMEEGSNCQGYHLWTFVDNWSWTNAYKNRYGYVSLDLKTRNRTIKKSGYWIKKVIEENGFEPLEDEFE</sequence>
<feature type="compositionally biased region" description="Polar residues" evidence="5">
    <location>
        <begin position="14"/>
        <end position="23"/>
    </location>
</feature>
<keyword evidence="2 6" id="KW-0378">Hydrolase</keyword>
<reference evidence="7" key="1">
    <citation type="submission" date="2009-09" db="EMBL/GenBank/DDBJ databases">
        <title>The complete chromosome of Sebaldella termitidis ATCC 33386.</title>
        <authorList>
            <consortium name="US DOE Joint Genome Institute (JGI-PGF)"/>
            <person name="Lucas S."/>
            <person name="Copeland A."/>
            <person name="Lapidus A."/>
            <person name="Glavina del Rio T."/>
            <person name="Dalin E."/>
            <person name="Tice H."/>
            <person name="Bruce D."/>
            <person name="Goodwin L."/>
            <person name="Pitluck S."/>
            <person name="Kyrpides N."/>
            <person name="Mavromatis K."/>
            <person name="Ivanova N."/>
            <person name="Mikhailova N."/>
            <person name="Sims D."/>
            <person name="Meincke L."/>
            <person name="Brettin T."/>
            <person name="Detter J.C."/>
            <person name="Han C."/>
            <person name="Larimer F."/>
            <person name="Land M."/>
            <person name="Hauser L."/>
            <person name="Markowitz V."/>
            <person name="Cheng J.F."/>
            <person name="Hugenholtz P."/>
            <person name="Woyke T."/>
            <person name="Wu D."/>
            <person name="Eisen J.A."/>
        </authorList>
    </citation>
    <scope>NUCLEOTIDE SEQUENCE [LARGE SCALE GENOMIC DNA]</scope>
    <source>
        <strain evidence="7">ATCC 33386 / NCTC 11300</strain>
    </source>
</reference>
<dbReference type="KEGG" id="str:Sterm_4095"/>
<dbReference type="AlphaFoldDB" id="D1AGH5"/>
<dbReference type="HOGENOM" id="CLU_001859_1_3_0"/>
<dbReference type="CAZy" id="GH1">
    <property type="family name" value="Glycoside Hydrolase Family 1"/>
</dbReference>
<dbReference type="Gene3D" id="3.20.20.80">
    <property type="entry name" value="Glycosidases"/>
    <property type="match status" value="1"/>
</dbReference>
<name>D1AGH5_SEBTE</name>
<dbReference type="EMBL" id="CP001739">
    <property type="protein sequence ID" value="ACZ10927.1"/>
    <property type="molecule type" value="Genomic_DNA"/>
</dbReference>
<dbReference type="eggNOG" id="COG2723">
    <property type="taxonomic scope" value="Bacteria"/>
</dbReference>
<dbReference type="PRINTS" id="PR00131">
    <property type="entry name" value="GLHYDRLASE1"/>
</dbReference>
<protein>
    <submittedName>
        <fullName evidence="6">Glycoside hydrolase family 1</fullName>
    </submittedName>
</protein>
<keyword evidence="3" id="KW-0326">Glycosidase</keyword>
<evidence type="ECO:0000313" key="7">
    <source>
        <dbReference type="Proteomes" id="UP000000845"/>
    </source>
</evidence>
<dbReference type="STRING" id="526218.Sterm_4095"/>
<dbReference type="InterPro" id="IPR001360">
    <property type="entry name" value="Glyco_hydro_1"/>
</dbReference>
<evidence type="ECO:0000256" key="4">
    <source>
        <dbReference type="RuleBase" id="RU003690"/>
    </source>
</evidence>
<evidence type="ECO:0000256" key="2">
    <source>
        <dbReference type="ARBA" id="ARBA00022801"/>
    </source>
</evidence>
<dbReference type="GO" id="GO:0008422">
    <property type="term" value="F:beta-glucosidase activity"/>
    <property type="evidence" value="ECO:0007669"/>
    <property type="project" value="TreeGrafter"/>
</dbReference>